<dbReference type="InterPro" id="IPR005495">
    <property type="entry name" value="LptG/LptF_permease"/>
</dbReference>
<feature type="transmembrane region" description="Helical" evidence="6">
    <location>
        <begin position="311"/>
        <end position="330"/>
    </location>
</feature>
<organism evidence="7 8">
    <name type="scientific">Pseudorhizobium banfieldiae</name>
    <dbReference type="NCBI Taxonomy" id="1125847"/>
    <lineage>
        <taxon>Bacteria</taxon>
        <taxon>Pseudomonadati</taxon>
        <taxon>Pseudomonadota</taxon>
        <taxon>Alphaproteobacteria</taxon>
        <taxon>Hyphomicrobiales</taxon>
        <taxon>Rhizobiaceae</taxon>
        <taxon>Rhizobium/Agrobacterium group</taxon>
        <taxon>Pseudorhizobium</taxon>
    </lineage>
</organism>
<feature type="transmembrane region" description="Helical" evidence="6">
    <location>
        <begin position="124"/>
        <end position="145"/>
    </location>
</feature>
<keyword evidence="8" id="KW-1185">Reference proteome</keyword>
<evidence type="ECO:0000313" key="7">
    <source>
        <dbReference type="EMBL" id="CCF18304.1"/>
    </source>
</evidence>
<keyword evidence="3 6" id="KW-0812">Transmembrane</keyword>
<keyword evidence="2" id="KW-1003">Cell membrane</keyword>
<dbReference type="EMBL" id="FO082820">
    <property type="protein sequence ID" value="CCF18304.1"/>
    <property type="molecule type" value="Genomic_DNA"/>
</dbReference>
<dbReference type="PANTHER" id="PTHR33529:SF6">
    <property type="entry name" value="YJGP_YJGQ FAMILY PERMEASE"/>
    <property type="match status" value="1"/>
</dbReference>
<evidence type="ECO:0000256" key="6">
    <source>
        <dbReference type="SAM" id="Phobius"/>
    </source>
</evidence>
<gene>
    <name evidence="7" type="ORF">NT26_0580</name>
</gene>
<dbReference type="Pfam" id="PF03739">
    <property type="entry name" value="LptF_LptG"/>
    <property type="match status" value="1"/>
</dbReference>
<dbReference type="KEGG" id="rht:NT26_0580"/>
<feature type="transmembrane region" description="Helical" evidence="6">
    <location>
        <begin position="337"/>
        <end position="358"/>
    </location>
</feature>
<dbReference type="AlphaFoldDB" id="L0NBP8"/>
<evidence type="ECO:0000313" key="8">
    <source>
        <dbReference type="Proteomes" id="UP000010792"/>
    </source>
</evidence>
<protein>
    <submittedName>
        <fullName evidence="7">Uncharacterized protein</fullName>
    </submittedName>
</protein>
<dbReference type="GO" id="GO:0043190">
    <property type="term" value="C:ATP-binding cassette (ABC) transporter complex"/>
    <property type="evidence" value="ECO:0007669"/>
    <property type="project" value="TreeGrafter"/>
</dbReference>
<keyword evidence="4 6" id="KW-1133">Transmembrane helix</keyword>
<evidence type="ECO:0000256" key="4">
    <source>
        <dbReference type="ARBA" id="ARBA00022989"/>
    </source>
</evidence>
<comment type="subcellular location">
    <subcellularLocation>
        <location evidence="1">Cell membrane</location>
        <topology evidence="1">Multi-pass membrane protein</topology>
    </subcellularLocation>
</comment>
<dbReference type="STRING" id="1125847.NT26_0580"/>
<feature type="transmembrane region" description="Helical" evidence="6">
    <location>
        <begin position="35"/>
        <end position="62"/>
    </location>
</feature>
<evidence type="ECO:0000256" key="1">
    <source>
        <dbReference type="ARBA" id="ARBA00004651"/>
    </source>
</evidence>
<sequence>MEGAEATERAVAKGRSLKRLPIIGSYSRYMVGRHVWHIQIVLIVLVCIALAVDISPWVGSVWSNAVGRGVIPAVAASFRFSLYRALDITAQVFPIACVLGMLWTEAVHSSTGRRLMIMTTGKSFVRAATPLLIVALAATVIQFSLDNYLRPSAVMKLIEEKLGSYHDYVDRSMPNGSVWLALGSDILRAKIDSADPDILREVELYHFSKTALHAITAAAVAQPAAGGSASSWVLLDGRMWEFGEDTGGSLAAFARRFERQEIELPVDPLWLSYRQLEPKYLPAAVLGALAKSADIPSDQHNYAAWQQLRKAQAFVPGMLGLLAAAVCYVVSARFSLAIAAMASLALGYLGFAAMRLMTVIAEHAILPSHIAAWALPTILLICCAAAFWQLAKPDRAFPRKILNKIKPQPALP</sequence>
<reference evidence="7 8" key="1">
    <citation type="journal article" date="2013" name="Genome Biol. Evol.">
        <title>Life in an arsenic-containing gold mine: genome and physiology of the autotrophic arsenite-oxidizing bacterium rhizobium sp. NT-26.</title>
        <authorList>
            <person name="Andres J."/>
            <person name="Arsene-Ploetze F."/>
            <person name="Barbe V."/>
            <person name="Brochier-Armanet C."/>
            <person name="Cleiss-Arnold J."/>
            <person name="Coppee J.Y."/>
            <person name="Dillies M.A."/>
            <person name="Geist"/>
            <person name="L"/>
            <person name="Joublin A."/>
            <person name="Koechler S."/>
            <person name="Lassalle F."/>
            <person name="Marchal M."/>
            <person name="Medigue C."/>
            <person name="Muller D."/>
            <person name="Nesme X."/>
            <person name="Plewniak F."/>
            <person name="Proux C."/>
            <person name="Ramirez-Bahena M.H."/>
            <person name="Schenowitz C."/>
            <person name="Sismeiro O."/>
            <person name="Vallenet D."/>
            <person name="Santini J.M."/>
            <person name="Bertin P.N."/>
        </authorList>
    </citation>
    <scope>NUCLEOTIDE SEQUENCE [LARGE SCALE GENOMIC DNA]</scope>
    <source>
        <strain evidence="7 8">NT-26</strain>
    </source>
</reference>
<dbReference type="Proteomes" id="UP000010792">
    <property type="component" value="Chromosome"/>
</dbReference>
<keyword evidence="5 6" id="KW-0472">Membrane</keyword>
<proteinExistence type="predicted"/>
<dbReference type="PANTHER" id="PTHR33529">
    <property type="entry name" value="SLR0882 PROTEIN-RELATED"/>
    <property type="match status" value="1"/>
</dbReference>
<evidence type="ECO:0000256" key="2">
    <source>
        <dbReference type="ARBA" id="ARBA00022475"/>
    </source>
</evidence>
<dbReference type="OrthoDB" id="7801623at2"/>
<feature type="transmembrane region" description="Helical" evidence="6">
    <location>
        <begin position="82"/>
        <end position="103"/>
    </location>
</feature>
<evidence type="ECO:0000256" key="5">
    <source>
        <dbReference type="ARBA" id="ARBA00023136"/>
    </source>
</evidence>
<name>L0NBP8_9HYPH</name>
<accession>L0NBP8</accession>
<dbReference type="GO" id="GO:0015920">
    <property type="term" value="P:lipopolysaccharide transport"/>
    <property type="evidence" value="ECO:0007669"/>
    <property type="project" value="TreeGrafter"/>
</dbReference>
<evidence type="ECO:0000256" key="3">
    <source>
        <dbReference type="ARBA" id="ARBA00022692"/>
    </source>
</evidence>
<feature type="transmembrane region" description="Helical" evidence="6">
    <location>
        <begin position="370"/>
        <end position="391"/>
    </location>
</feature>